<sequence>GNSSKAAYSQVQTVPSHDAQQAEVTTQASLSPPPTTANHPDSAKFERSATLNAINTHKRYTCLPENFTASQRVLDTLKSMRFH</sequence>
<organism evidence="2 3">
    <name type="scientific">Escherichia coli</name>
    <dbReference type="NCBI Taxonomy" id="562"/>
    <lineage>
        <taxon>Bacteria</taxon>
        <taxon>Pseudomonadati</taxon>
        <taxon>Pseudomonadota</taxon>
        <taxon>Gammaproteobacteria</taxon>
        <taxon>Enterobacterales</taxon>
        <taxon>Enterobacteriaceae</taxon>
        <taxon>Escherichia</taxon>
    </lineage>
</organism>
<dbReference type="EMBL" id="JAOVKC010001372">
    <property type="protein sequence ID" value="MCV5626263.1"/>
    <property type="molecule type" value="Genomic_DNA"/>
</dbReference>
<comment type="caution">
    <text evidence="2">The sequence shown here is derived from an EMBL/GenBank/DDBJ whole genome shotgun (WGS) entry which is preliminary data.</text>
</comment>
<dbReference type="Proteomes" id="UP001208624">
    <property type="component" value="Unassembled WGS sequence"/>
</dbReference>
<gene>
    <name evidence="2" type="ORF">OFN31_32040</name>
</gene>
<evidence type="ECO:0000313" key="2">
    <source>
        <dbReference type="EMBL" id="MCV5626263.1"/>
    </source>
</evidence>
<accession>A0AAP3EL70</accession>
<protein>
    <submittedName>
        <fullName evidence="2">Uncharacterized protein</fullName>
    </submittedName>
</protein>
<evidence type="ECO:0000313" key="3">
    <source>
        <dbReference type="Proteomes" id="UP001208624"/>
    </source>
</evidence>
<dbReference type="AlphaFoldDB" id="A0AAP3EL70"/>
<feature type="region of interest" description="Disordered" evidence="1">
    <location>
        <begin position="1"/>
        <end position="43"/>
    </location>
</feature>
<feature type="non-terminal residue" evidence="2">
    <location>
        <position position="1"/>
    </location>
</feature>
<feature type="compositionally biased region" description="Polar residues" evidence="1">
    <location>
        <begin position="1"/>
        <end position="30"/>
    </location>
</feature>
<name>A0AAP3EL70_ECOLX</name>
<evidence type="ECO:0000256" key="1">
    <source>
        <dbReference type="SAM" id="MobiDB-lite"/>
    </source>
</evidence>
<reference evidence="2" key="1">
    <citation type="submission" date="2023-06" db="EMBL/GenBank/DDBJ databases">
        <title>Deciphering the underlying mechanisms mediating the transmission of blaNDM gene from human to animals in China.</title>
        <authorList>
            <person name="Chen K."/>
            <person name="Chen S."/>
        </authorList>
    </citation>
    <scope>NUCLEOTIDE SEQUENCE</scope>
    <source>
        <strain evidence="2">1199</strain>
    </source>
</reference>
<proteinExistence type="predicted"/>